<evidence type="ECO:0000313" key="3">
    <source>
        <dbReference type="Proteomes" id="UP001140949"/>
    </source>
</evidence>
<protein>
    <submittedName>
        <fullName evidence="2">Sugar phosphate/phosphate translocator</fullName>
    </submittedName>
</protein>
<evidence type="ECO:0000256" key="1">
    <source>
        <dbReference type="SAM" id="MobiDB-lite"/>
    </source>
</evidence>
<feature type="region of interest" description="Disordered" evidence="1">
    <location>
        <begin position="21"/>
        <end position="51"/>
    </location>
</feature>
<name>A0AAX6HEX5_IRIPA</name>
<dbReference type="EMBL" id="JANAVB010010199">
    <property type="protein sequence ID" value="KAJ6839121.1"/>
    <property type="molecule type" value="Genomic_DNA"/>
</dbReference>
<keyword evidence="3" id="KW-1185">Reference proteome</keyword>
<organism evidence="2 3">
    <name type="scientific">Iris pallida</name>
    <name type="common">Sweet iris</name>
    <dbReference type="NCBI Taxonomy" id="29817"/>
    <lineage>
        <taxon>Eukaryota</taxon>
        <taxon>Viridiplantae</taxon>
        <taxon>Streptophyta</taxon>
        <taxon>Embryophyta</taxon>
        <taxon>Tracheophyta</taxon>
        <taxon>Spermatophyta</taxon>
        <taxon>Magnoliopsida</taxon>
        <taxon>Liliopsida</taxon>
        <taxon>Asparagales</taxon>
        <taxon>Iridaceae</taxon>
        <taxon>Iridoideae</taxon>
        <taxon>Irideae</taxon>
        <taxon>Iris</taxon>
    </lineage>
</organism>
<accession>A0AAX6HEX5</accession>
<comment type="caution">
    <text evidence="2">The sequence shown here is derived from an EMBL/GenBank/DDBJ whole genome shotgun (WGS) entry which is preliminary data.</text>
</comment>
<feature type="compositionally biased region" description="Polar residues" evidence="1">
    <location>
        <begin position="28"/>
        <end position="38"/>
    </location>
</feature>
<dbReference type="AlphaFoldDB" id="A0AAX6HEX5"/>
<reference evidence="2" key="2">
    <citation type="submission" date="2023-04" db="EMBL/GenBank/DDBJ databases">
        <authorList>
            <person name="Bruccoleri R.E."/>
            <person name="Oakeley E.J."/>
            <person name="Faust A.-M."/>
            <person name="Dessus-Babus S."/>
            <person name="Altorfer M."/>
            <person name="Burckhardt D."/>
            <person name="Oertli M."/>
            <person name="Naumann U."/>
            <person name="Petersen F."/>
            <person name="Wong J."/>
        </authorList>
    </citation>
    <scope>NUCLEOTIDE SEQUENCE</scope>
    <source>
        <strain evidence="2">GSM-AAB239-AS_SAM_17_03QT</strain>
        <tissue evidence="2">Leaf</tissue>
    </source>
</reference>
<gene>
    <name evidence="2" type="ORF">M6B38_316610</name>
</gene>
<evidence type="ECO:0000313" key="2">
    <source>
        <dbReference type="EMBL" id="KAJ6839121.1"/>
    </source>
</evidence>
<proteinExistence type="predicted"/>
<sequence length="71" mass="8099">MEMNPFMSSDGEDVPKCLLQSFEPGRRSSISPKVTWNRSGRMREPQRPMTNSHVTFFEDTLPCTKCPASYA</sequence>
<dbReference type="Proteomes" id="UP001140949">
    <property type="component" value="Unassembled WGS sequence"/>
</dbReference>
<reference evidence="2" key="1">
    <citation type="journal article" date="2023" name="GigaByte">
        <title>Genome assembly of the bearded iris, Iris pallida Lam.</title>
        <authorList>
            <person name="Bruccoleri R.E."/>
            <person name="Oakeley E.J."/>
            <person name="Faust A.M.E."/>
            <person name="Altorfer M."/>
            <person name="Dessus-Babus S."/>
            <person name="Burckhardt D."/>
            <person name="Oertli M."/>
            <person name="Naumann U."/>
            <person name="Petersen F."/>
            <person name="Wong J."/>
        </authorList>
    </citation>
    <scope>NUCLEOTIDE SEQUENCE</scope>
    <source>
        <strain evidence="2">GSM-AAB239-AS_SAM_17_03QT</strain>
    </source>
</reference>